<dbReference type="Proteomes" id="UP001150603">
    <property type="component" value="Unassembled WGS sequence"/>
</dbReference>
<gene>
    <name evidence="1" type="ORF">FBU59_007303</name>
</gene>
<organism evidence="1 2">
    <name type="scientific">Linderina macrospora</name>
    <dbReference type="NCBI Taxonomy" id="4868"/>
    <lineage>
        <taxon>Eukaryota</taxon>
        <taxon>Fungi</taxon>
        <taxon>Fungi incertae sedis</taxon>
        <taxon>Zoopagomycota</taxon>
        <taxon>Kickxellomycotina</taxon>
        <taxon>Kickxellomycetes</taxon>
        <taxon>Kickxellales</taxon>
        <taxon>Kickxellaceae</taxon>
        <taxon>Linderina</taxon>
    </lineage>
</organism>
<comment type="caution">
    <text evidence="1">The sequence shown here is derived from an EMBL/GenBank/DDBJ whole genome shotgun (WGS) entry which is preliminary data.</text>
</comment>
<name>A0ACC1IXK5_9FUNG</name>
<evidence type="ECO:0000313" key="2">
    <source>
        <dbReference type="Proteomes" id="UP001150603"/>
    </source>
</evidence>
<proteinExistence type="predicted"/>
<keyword evidence="2" id="KW-1185">Reference proteome</keyword>
<dbReference type="EMBL" id="JANBPW010006924">
    <property type="protein sequence ID" value="KAJ1926576.1"/>
    <property type="molecule type" value="Genomic_DNA"/>
</dbReference>
<evidence type="ECO:0000313" key="1">
    <source>
        <dbReference type="EMBL" id="KAJ1926576.1"/>
    </source>
</evidence>
<reference evidence="1" key="1">
    <citation type="submission" date="2022-07" db="EMBL/GenBank/DDBJ databases">
        <title>Phylogenomic reconstructions and comparative analyses of Kickxellomycotina fungi.</title>
        <authorList>
            <person name="Reynolds N.K."/>
            <person name="Stajich J.E."/>
            <person name="Barry K."/>
            <person name="Grigoriev I.V."/>
            <person name="Crous P."/>
            <person name="Smith M.E."/>
        </authorList>
    </citation>
    <scope>NUCLEOTIDE SEQUENCE</scope>
    <source>
        <strain evidence="1">NRRL 5244</strain>
    </source>
</reference>
<accession>A0ACC1IXK5</accession>
<protein>
    <submittedName>
        <fullName evidence="1">Uncharacterized protein</fullName>
    </submittedName>
</protein>
<sequence>MDYGRAGNGRNGGDEYYDYDVGGEGLKAGLMTRDLISRALQHSSWVDALSGLLTVLVGAGYPFLDWKWRSYTMHKVDWNDVLRCVGGFLGINYAALKLPFETVGQSSMIMIIISLGLWTVCDGTLHGFLLSSSMALTATWLLYFQAMSDYASFTQDDYLGLLSYLPSLLFTYCIMVGSIGRRLGFHPHWKKYRHQHLREEQRREGNPAIRQNAA</sequence>